<name>A0ACC2JH81_9PEZI</name>
<protein>
    <submittedName>
        <fullName evidence="1">Uncharacterized protein</fullName>
    </submittedName>
</protein>
<reference evidence="1" key="1">
    <citation type="submission" date="2022-12" db="EMBL/GenBank/DDBJ databases">
        <title>Genome Sequence of Lasiodiplodia mahajangana.</title>
        <authorList>
            <person name="Buettner E."/>
        </authorList>
    </citation>
    <scope>NUCLEOTIDE SEQUENCE</scope>
    <source>
        <strain evidence="1">VT137</strain>
    </source>
</reference>
<dbReference type="Proteomes" id="UP001153332">
    <property type="component" value="Unassembled WGS sequence"/>
</dbReference>
<comment type="caution">
    <text evidence="1">The sequence shown here is derived from an EMBL/GenBank/DDBJ whole genome shotgun (WGS) entry which is preliminary data.</text>
</comment>
<evidence type="ECO:0000313" key="2">
    <source>
        <dbReference type="Proteomes" id="UP001153332"/>
    </source>
</evidence>
<organism evidence="1 2">
    <name type="scientific">Lasiodiplodia mahajangana</name>
    <dbReference type="NCBI Taxonomy" id="1108764"/>
    <lineage>
        <taxon>Eukaryota</taxon>
        <taxon>Fungi</taxon>
        <taxon>Dikarya</taxon>
        <taxon>Ascomycota</taxon>
        <taxon>Pezizomycotina</taxon>
        <taxon>Dothideomycetes</taxon>
        <taxon>Dothideomycetes incertae sedis</taxon>
        <taxon>Botryosphaeriales</taxon>
        <taxon>Botryosphaeriaceae</taxon>
        <taxon>Lasiodiplodia</taxon>
    </lineage>
</organism>
<accession>A0ACC2JH81</accession>
<proteinExistence type="predicted"/>
<dbReference type="EMBL" id="JAPUUL010001788">
    <property type="protein sequence ID" value="KAJ8126598.1"/>
    <property type="molecule type" value="Genomic_DNA"/>
</dbReference>
<gene>
    <name evidence="1" type="ORF">O1611_g7040</name>
</gene>
<evidence type="ECO:0000313" key="1">
    <source>
        <dbReference type="EMBL" id="KAJ8126598.1"/>
    </source>
</evidence>
<sequence>MPHPVFDDWISCLGAFDSLSSQDRELVFEEVGSEHFREELLIWGTQEVLPDESLREKPSEAEKLRESVTKRNLTDILEALQNLKNGHRDNKLRSLVKEGLGASGLGLGKDRAVTGDLSRAAVIHQRADDANLRNKRKPPPVDESSSDSESSDDSNPPGAASSRGTIASALERLLKLALLSAGSVLPKENECPEFFKTPGFPFQSKPASRRGQLTGVGEAHSGSARYSLRKNSFVSGQERKRTPNPRFVCVFPRCPQPYQLYQDAKEFLTHLNDTHCDDKIEVHKKSWICYAVVHENDMPYYESQEELREHLKAEHKDVTDGRALENLISLSARDRTPVHPASWCTICYAPIPAVHESLPKSDAGSMQGFLEHLRNHIAEVLREAMEGVKSLKENKTLLEDLGRRRPLPREKETGAKEKETGVAMGLRNDPSSAETAPLLEPAVETLGSPNDNNNKVASNNGTFADPRNGGSPDAADIENGSQHVEVAVNGNGNGSSPKPTVKMAALLPALAIGIFLVALDQTLTIATYGKIGSDLQALNSTSWIATSYFLTLTTFQPLYGKLSDIFGRKTCLLFAYAVFGLGCLGCGLARDILELCIARAVAGAGGGGMNAVVTILVTDLVSLRDRGVWQGYINIVFAAGPSLSNAQSRS</sequence>
<keyword evidence="2" id="KW-1185">Reference proteome</keyword>